<evidence type="ECO:0000256" key="9">
    <source>
        <dbReference type="SAM" id="Phobius"/>
    </source>
</evidence>
<keyword evidence="3 9" id="KW-0812">Transmembrane</keyword>
<dbReference type="EMBL" id="KN882048">
    <property type="protein sequence ID" value="KIY45404.1"/>
    <property type="molecule type" value="Genomic_DNA"/>
</dbReference>
<reference evidence="11 12" key="1">
    <citation type="journal article" date="2015" name="Fungal Genet. Biol.">
        <title>Evolution of novel wood decay mechanisms in Agaricales revealed by the genome sequences of Fistulina hepatica and Cylindrobasidium torrendii.</title>
        <authorList>
            <person name="Floudas D."/>
            <person name="Held B.W."/>
            <person name="Riley R."/>
            <person name="Nagy L.G."/>
            <person name="Koehler G."/>
            <person name="Ransdell A.S."/>
            <person name="Younus H."/>
            <person name="Chow J."/>
            <person name="Chiniquy J."/>
            <person name="Lipzen A."/>
            <person name="Tritt A."/>
            <person name="Sun H."/>
            <person name="Haridas S."/>
            <person name="LaButti K."/>
            <person name="Ohm R.A."/>
            <person name="Kues U."/>
            <person name="Blanchette R.A."/>
            <person name="Grigoriev I.V."/>
            <person name="Minto R.E."/>
            <person name="Hibbett D.S."/>
        </authorList>
    </citation>
    <scope>NUCLEOTIDE SEQUENCE [LARGE SCALE GENOMIC DNA]</scope>
    <source>
        <strain evidence="11 12">ATCC 64428</strain>
    </source>
</reference>
<keyword evidence="8 9" id="KW-0472">Membrane</keyword>
<keyword evidence="5 9" id="KW-1133">Transmembrane helix</keyword>
<evidence type="ECO:0000256" key="2">
    <source>
        <dbReference type="ARBA" id="ARBA00022448"/>
    </source>
</evidence>
<dbReference type="GO" id="GO:1990456">
    <property type="term" value="P:mitochondrion-endoplasmic reticulum membrane tethering"/>
    <property type="evidence" value="ECO:0007669"/>
    <property type="project" value="TreeGrafter"/>
</dbReference>
<protein>
    <submittedName>
        <fullName evidence="11">Maintenance of mitochondrial morphology protein 1</fullName>
    </submittedName>
</protein>
<evidence type="ECO:0000313" key="12">
    <source>
        <dbReference type="Proteomes" id="UP000054144"/>
    </source>
</evidence>
<keyword evidence="4" id="KW-0256">Endoplasmic reticulum</keyword>
<evidence type="ECO:0000256" key="6">
    <source>
        <dbReference type="ARBA" id="ARBA00023055"/>
    </source>
</evidence>
<evidence type="ECO:0000256" key="8">
    <source>
        <dbReference type="ARBA" id="ARBA00023136"/>
    </source>
</evidence>
<feature type="transmembrane region" description="Helical" evidence="9">
    <location>
        <begin position="12"/>
        <end position="33"/>
    </location>
</feature>
<dbReference type="AlphaFoldDB" id="A0A0D7A4V6"/>
<evidence type="ECO:0000256" key="7">
    <source>
        <dbReference type="ARBA" id="ARBA00023121"/>
    </source>
</evidence>
<feature type="domain" description="SMP-LTD" evidence="10">
    <location>
        <begin position="80"/>
        <end position="285"/>
    </location>
</feature>
<dbReference type="InterPro" id="IPR019411">
    <property type="entry name" value="MMM1_dom"/>
</dbReference>
<evidence type="ECO:0000259" key="10">
    <source>
        <dbReference type="PROSITE" id="PS51847"/>
    </source>
</evidence>
<name>A0A0D7A4V6_9AGAR</name>
<dbReference type="GO" id="GO:0005789">
    <property type="term" value="C:endoplasmic reticulum membrane"/>
    <property type="evidence" value="ECO:0007669"/>
    <property type="project" value="UniProtKB-SubCell"/>
</dbReference>
<dbReference type="PANTHER" id="PTHR13466">
    <property type="entry name" value="TEX2 PROTEIN-RELATED"/>
    <property type="match status" value="1"/>
</dbReference>
<gene>
    <name evidence="11" type="ORF">FISHEDRAFT_49526</name>
</gene>
<keyword evidence="12" id="KW-1185">Reference proteome</keyword>
<dbReference type="CDD" id="cd21671">
    <property type="entry name" value="SMP_Mmm1"/>
    <property type="match status" value="1"/>
</dbReference>
<dbReference type="GO" id="GO:0032865">
    <property type="term" value="C:ERMES complex"/>
    <property type="evidence" value="ECO:0007669"/>
    <property type="project" value="TreeGrafter"/>
</dbReference>
<dbReference type="InterPro" id="IPR031468">
    <property type="entry name" value="SMP_LBD"/>
</dbReference>
<dbReference type="PROSITE" id="PS51847">
    <property type="entry name" value="SMP"/>
    <property type="match status" value="1"/>
</dbReference>
<accession>A0A0D7A4V6</accession>
<evidence type="ECO:0000313" key="11">
    <source>
        <dbReference type="EMBL" id="KIY45404.1"/>
    </source>
</evidence>
<dbReference type="Pfam" id="PF10296">
    <property type="entry name" value="MMM1"/>
    <property type="match status" value="1"/>
</dbReference>
<evidence type="ECO:0000256" key="4">
    <source>
        <dbReference type="ARBA" id="ARBA00022824"/>
    </source>
</evidence>
<evidence type="ECO:0000256" key="3">
    <source>
        <dbReference type="ARBA" id="ARBA00022692"/>
    </source>
</evidence>
<evidence type="ECO:0000256" key="5">
    <source>
        <dbReference type="ARBA" id="ARBA00022989"/>
    </source>
</evidence>
<organism evidence="11 12">
    <name type="scientific">Fistulina hepatica ATCC 64428</name>
    <dbReference type="NCBI Taxonomy" id="1128425"/>
    <lineage>
        <taxon>Eukaryota</taxon>
        <taxon>Fungi</taxon>
        <taxon>Dikarya</taxon>
        <taxon>Basidiomycota</taxon>
        <taxon>Agaricomycotina</taxon>
        <taxon>Agaricomycetes</taxon>
        <taxon>Agaricomycetidae</taxon>
        <taxon>Agaricales</taxon>
        <taxon>Fistulinaceae</taxon>
        <taxon>Fistulina</taxon>
    </lineage>
</organism>
<dbReference type="GO" id="GO:0015914">
    <property type="term" value="P:phospholipid transport"/>
    <property type="evidence" value="ECO:0007669"/>
    <property type="project" value="TreeGrafter"/>
</dbReference>
<dbReference type="Proteomes" id="UP000054144">
    <property type="component" value="Unassembled WGS sequence"/>
</dbReference>
<keyword evidence="6" id="KW-0445">Lipid transport</keyword>
<dbReference type="OrthoDB" id="5599157at2759"/>
<proteinExistence type="predicted"/>
<dbReference type="PANTHER" id="PTHR13466:SF0">
    <property type="entry name" value="SMP-LTD DOMAIN-CONTAINING PROTEIN"/>
    <property type="match status" value="1"/>
</dbReference>
<keyword evidence="2" id="KW-0813">Transport</keyword>
<evidence type="ECO:0000256" key="1">
    <source>
        <dbReference type="ARBA" id="ARBA00004586"/>
    </source>
</evidence>
<keyword evidence="7" id="KW-0446">Lipid-binding</keyword>
<comment type="subcellular location">
    <subcellularLocation>
        <location evidence="1">Endoplasmic reticulum membrane</location>
    </subcellularLocation>
</comment>
<sequence>MSANVDYPTFQLTFTQGLIFGQLSILILVAFILKYLFLDSSEYGLEASAFQAERHGLPRTRTSAGALVDVDIDVKGKVPDAPSVEWMNVLLRQILDVYRSKLCDDKTGSEGRDVALKRIEVFANRVRPASFIDCVKIHDFDFGRAAPSLSNPRTHYDKAKKVSLTEFDITYQEGVSVSLSTSYLFNYPTIGFARLPISLTISLALFQASMAVEPPAPQSEAPSISLTLRPAFTLKLATTSLLGSRAKLANVPKLHELIEFQLRRVLLMRGPWKVPLPKLVSVGEVREEVKKEIIHDSVAAVNRVPCEYAGVETYN</sequence>
<dbReference type="GO" id="GO:0008289">
    <property type="term" value="F:lipid binding"/>
    <property type="evidence" value="ECO:0007669"/>
    <property type="project" value="UniProtKB-KW"/>
</dbReference>